<proteinExistence type="predicted"/>
<dbReference type="AlphaFoldDB" id="A0A9D1MAV5"/>
<dbReference type="EMBL" id="DVNB01000032">
    <property type="protein sequence ID" value="HIU56804.1"/>
    <property type="molecule type" value="Genomic_DNA"/>
</dbReference>
<evidence type="ECO:0000313" key="2">
    <source>
        <dbReference type="EMBL" id="HIU56804.1"/>
    </source>
</evidence>
<name>A0A9D1MAV5_9FIRM</name>
<sequence>MAHIPLRMCIACREMKPLPALIRVVAAKGSDTAELDIHKKKFGRGAYMCANADCIKKAEKKRCLERHLKCSNASELYRQAEELL</sequence>
<accession>A0A9D1MAV5</accession>
<dbReference type="NCBIfam" id="NF047356">
    <property type="entry name" value="RNA_bind_RnpM"/>
    <property type="match status" value="1"/>
</dbReference>
<reference evidence="2" key="1">
    <citation type="submission" date="2020-10" db="EMBL/GenBank/DDBJ databases">
        <authorList>
            <person name="Gilroy R."/>
        </authorList>
    </citation>
    <scope>NUCLEOTIDE SEQUENCE</scope>
    <source>
        <strain evidence="2">USAMLcec3-3695</strain>
    </source>
</reference>
<reference evidence="2" key="2">
    <citation type="journal article" date="2021" name="PeerJ">
        <title>Extensive microbial diversity within the chicken gut microbiome revealed by metagenomics and culture.</title>
        <authorList>
            <person name="Gilroy R."/>
            <person name="Ravi A."/>
            <person name="Getino M."/>
            <person name="Pursley I."/>
            <person name="Horton D.L."/>
            <person name="Alikhan N.F."/>
            <person name="Baker D."/>
            <person name="Gharbi K."/>
            <person name="Hall N."/>
            <person name="Watson M."/>
            <person name="Adriaenssens E.M."/>
            <person name="Foster-Nyarko E."/>
            <person name="Jarju S."/>
            <person name="Secka A."/>
            <person name="Antonio M."/>
            <person name="Oren A."/>
            <person name="Chaudhuri R.R."/>
            <person name="La Ragione R."/>
            <person name="Hildebrand F."/>
            <person name="Pallen M.J."/>
        </authorList>
    </citation>
    <scope>NUCLEOTIDE SEQUENCE</scope>
    <source>
        <strain evidence="2">USAMLcec3-3695</strain>
    </source>
</reference>
<organism evidence="2 3">
    <name type="scientific">Candidatus Ornithomonoglobus merdipullorum</name>
    <dbReference type="NCBI Taxonomy" id="2840895"/>
    <lineage>
        <taxon>Bacteria</taxon>
        <taxon>Bacillati</taxon>
        <taxon>Bacillota</taxon>
        <taxon>Clostridia</taxon>
        <taxon>Candidatus Ornithomonoglobus</taxon>
    </lineage>
</organism>
<evidence type="ECO:0000313" key="3">
    <source>
        <dbReference type="Proteomes" id="UP000824109"/>
    </source>
</evidence>
<comment type="caution">
    <text evidence="2">The sequence shown here is derived from an EMBL/GenBank/DDBJ whole genome shotgun (WGS) entry which is preliminary data.</text>
</comment>
<dbReference type="PANTHER" id="PTHR34215:SF1">
    <property type="entry name" value="YLXR DOMAIN-CONTAINING PROTEIN"/>
    <property type="match status" value="1"/>
</dbReference>
<dbReference type="InterPro" id="IPR007393">
    <property type="entry name" value="YlxR_dom"/>
</dbReference>
<gene>
    <name evidence="2" type="ORF">IAA61_03200</name>
</gene>
<evidence type="ECO:0000259" key="1">
    <source>
        <dbReference type="Pfam" id="PF04296"/>
    </source>
</evidence>
<feature type="domain" description="YlxR" evidence="1">
    <location>
        <begin position="7"/>
        <end position="81"/>
    </location>
</feature>
<dbReference type="Proteomes" id="UP000824109">
    <property type="component" value="Unassembled WGS sequence"/>
</dbReference>
<dbReference type="PANTHER" id="PTHR34215">
    <property type="entry name" value="BLL0784 PROTEIN"/>
    <property type="match status" value="1"/>
</dbReference>
<dbReference type="Pfam" id="PF04296">
    <property type="entry name" value="YlxR"/>
    <property type="match status" value="1"/>
</dbReference>
<dbReference type="Gene3D" id="3.30.1230.10">
    <property type="entry name" value="YlxR-like"/>
    <property type="match status" value="1"/>
</dbReference>
<dbReference type="SUPFAM" id="SSF64376">
    <property type="entry name" value="YlxR-like"/>
    <property type="match status" value="1"/>
</dbReference>
<protein>
    <submittedName>
        <fullName evidence="2">YlxR family protein</fullName>
    </submittedName>
</protein>
<dbReference type="InterPro" id="IPR037465">
    <property type="entry name" value="YlxR"/>
</dbReference>
<dbReference type="InterPro" id="IPR035931">
    <property type="entry name" value="YlxR-like_sf"/>
</dbReference>